<dbReference type="AlphaFoldDB" id="A0A915JAF7"/>
<accession>A0A915JAF7</accession>
<dbReference type="Pfam" id="PF05694">
    <property type="entry name" value="SBP56"/>
    <property type="match status" value="1"/>
</dbReference>
<comment type="similarity">
    <text evidence="1">Belongs to the selenium-binding protein family.</text>
</comment>
<dbReference type="PANTHER" id="PTHR23300:SF0">
    <property type="entry name" value="METHANETHIOL OXIDASE"/>
    <property type="match status" value="1"/>
</dbReference>
<organism evidence="3 4">
    <name type="scientific">Romanomermis culicivorax</name>
    <name type="common">Nematode worm</name>
    <dbReference type="NCBI Taxonomy" id="13658"/>
    <lineage>
        <taxon>Eukaryota</taxon>
        <taxon>Metazoa</taxon>
        <taxon>Ecdysozoa</taxon>
        <taxon>Nematoda</taxon>
        <taxon>Enoplea</taxon>
        <taxon>Dorylaimia</taxon>
        <taxon>Mermithida</taxon>
        <taxon>Mermithoidea</taxon>
        <taxon>Mermithidae</taxon>
        <taxon>Romanomermis</taxon>
    </lineage>
</organism>
<dbReference type="PANTHER" id="PTHR23300">
    <property type="entry name" value="METHANETHIOL OXIDASE"/>
    <property type="match status" value="1"/>
</dbReference>
<evidence type="ECO:0000313" key="4">
    <source>
        <dbReference type="WBParaSite" id="nRc.2.0.1.t22760-RA"/>
    </source>
</evidence>
<evidence type="ECO:0000256" key="2">
    <source>
        <dbReference type="ARBA" id="ARBA00023266"/>
    </source>
</evidence>
<dbReference type="Proteomes" id="UP000887565">
    <property type="component" value="Unplaced"/>
</dbReference>
<dbReference type="GO" id="GO:0008430">
    <property type="term" value="F:selenium binding"/>
    <property type="evidence" value="ECO:0007669"/>
    <property type="project" value="InterPro"/>
</dbReference>
<sequence>MVVKEEGVVFTDSLISMDDNYLFVSAWVPGYIRQYDISDKFRPKLINAYDAGQKTAIPEPGLTP</sequence>
<protein>
    <submittedName>
        <fullName evidence="4">Uncharacterized protein</fullName>
    </submittedName>
</protein>
<evidence type="ECO:0000313" key="3">
    <source>
        <dbReference type="Proteomes" id="UP000887565"/>
    </source>
</evidence>
<reference evidence="4" key="1">
    <citation type="submission" date="2022-11" db="UniProtKB">
        <authorList>
            <consortium name="WormBaseParasite"/>
        </authorList>
    </citation>
    <scope>IDENTIFICATION</scope>
</reference>
<evidence type="ECO:0000256" key="1">
    <source>
        <dbReference type="ARBA" id="ARBA00005606"/>
    </source>
</evidence>
<dbReference type="WBParaSite" id="nRc.2.0.1.t22760-RA">
    <property type="protein sequence ID" value="nRc.2.0.1.t22760-RA"/>
    <property type="gene ID" value="nRc.2.0.1.g22760"/>
</dbReference>
<dbReference type="InterPro" id="IPR008826">
    <property type="entry name" value="Se-bd"/>
</dbReference>
<name>A0A915JAF7_ROMCU</name>
<keyword evidence="2" id="KW-0711">Selenium</keyword>
<proteinExistence type="inferred from homology"/>
<keyword evidence="3" id="KW-1185">Reference proteome</keyword>